<dbReference type="InterPro" id="IPR052591">
    <property type="entry name" value="CML21-like"/>
</dbReference>
<name>X6NW98_RETFI</name>
<keyword evidence="4" id="KW-1185">Reference proteome</keyword>
<dbReference type="Pfam" id="PF13202">
    <property type="entry name" value="EF-hand_5"/>
    <property type="match status" value="1"/>
</dbReference>
<comment type="caution">
    <text evidence="3">The sequence shown here is derived from an EMBL/GenBank/DDBJ whole genome shotgun (WGS) entry which is preliminary data.</text>
</comment>
<dbReference type="InterPro" id="IPR002048">
    <property type="entry name" value="EF_hand_dom"/>
</dbReference>
<proteinExistence type="predicted"/>
<dbReference type="Pfam" id="PF13499">
    <property type="entry name" value="EF-hand_7"/>
    <property type="match status" value="1"/>
</dbReference>
<feature type="domain" description="EF-hand" evidence="2">
    <location>
        <begin position="89"/>
        <end position="120"/>
    </location>
</feature>
<sequence length="168" mass="19227">MARSFLDEDAPDVVLNSVFKQFDVDGSEEFGKLCESIGLDDTAAKEGLQHLADKDSDGKVSLKEFKDWIKKSKLKELRSNNSRFELLCQVTQLFKTYDKDGDGTISWSEWVEKFKEFGMFFVLRILIVVRGFAIGMTEEDAKNMWHQTDINKDSKISFEEFWKTAGGG</sequence>
<dbReference type="PROSITE" id="PS00018">
    <property type="entry name" value="EF_HAND_1"/>
    <property type="match status" value="2"/>
</dbReference>
<accession>X6NW98</accession>
<dbReference type="EMBL" id="ASPP01005649">
    <property type="protein sequence ID" value="ETO30158.1"/>
    <property type="molecule type" value="Genomic_DNA"/>
</dbReference>
<dbReference type="InterPro" id="IPR018247">
    <property type="entry name" value="EF_Hand_1_Ca_BS"/>
</dbReference>
<evidence type="ECO:0000313" key="3">
    <source>
        <dbReference type="EMBL" id="ETO30158.1"/>
    </source>
</evidence>
<evidence type="ECO:0000256" key="1">
    <source>
        <dbReference type="ARBA" id="ARBA00022837"/>
    </source>
</evidence>
<dbReference type="Proteomes" id="UP000023152">
    <property type="component" value="Unassembled WGS sequence"/>
</dbReference>
<keyword evidence="1" id="KW-0106">Calcium</keyword>
<gene>
    <name evidence="3" type="ORF">RFI_06964</name>
</gene>
<protein>
    <recommendedName>
        <fullName evidence="2">EF-hand domain-containing protein</fullName>
    </recommendedName>
</protein>
<dbReference type="GO" id="GO:0005509">
    <property type="term" value="F:calcium ion binding"/>
    <property type="evidence" value="ECO:0007669"/>
    <property type="project" value="InterPro"/>
</dbReference>
<dbReference type="Gene3D" id="1.10.238.10">
    <property type="entry name" value="EF-hand"/>
    <property type="match status" value="3"/>
</dbReference>
<reference evidence="3 4" key="1">
    <citation type="journal article" date="2013" name="Curr. Biol.">
        <title>The Genome of the Foraminiferan Reticulomyxa filosa.</title>
        <authorList>
            <person name="Glockner G."/>
            <person name="Hulsmann N."/>
            <person name="Schleicher M."/>
            <person name="Noegel A.A."/>
            <person name="Eichinger L."/>
            <person name="Gallinger C."/>
            <person name="Pawlowski J."/>
            <person name="Sierra R."/>
            <person name="Euteneuer U."/>
            <person name="Pillet L."/>
            <person name="Moustafa A."/>
            <person name="Platzer M."/>
            <person name="Groth M."/>
            <person name="Szafranski K."/>
            <person name="Schliwa M."/>
        </authorList>
    </citation>
    <scope>NUCLEOTIDE SEQUENCE [LARGE SCALE GENOMIC DNA]</scope>
</reference>
<dbReference type="PROSITE" id="PS50222">
    <property type="entry name" value="EF_HAND_2"/>
    <property type="match status" value="3"/>
</dbReference>
<evidence type="ECO:0000313" key="4">
    <source>
        <dbReference type="Proteomes" id="UP000023152"/>
    </source>
</evidence>
<organism evidence="3 4">
    <name type="scientific">Reticulomyxa filosa</name>
    <dbReference type="NCBI Taxonomy" id="46433"/>
    <lineage>
        <taxon>Eukaryota</taxon>
        <taxon>Sar</taxon>
        <taxon>Rhizaria</taxon>
        <taxon>Retaria</taxon>
        <taxon>Foraminifera</taxon>
        <taxon>Monothalamids</taxon>
        <taxon>Reticulomyxidae</taxon>
        <taxon>Reticulomyxa</taxon>
    </lineage>
</organism>
<feature type="domain" description="EF-hand" evidence="2">
    <location>
        <begin position="50"/>
        <end position="75"/>
    </location>
</feature>
<dbReference type="PANTHER" id="PTHR23064">
    <property type="entry name" value="TROPONIN"/>
    <property type="match status" value="1"/>
</dbReference>
<dbReference type="InterPro" id="IPR011992">
    <property type="entry name" value="EF-hand-dom_pair"/>
</dbReference>
<dbReference type="SMART" id="SM00054">
    <property type="entry name" value="EFh"/>
    <property type="match status" value="4"/>
</dbReference>
<dbReference type="AlphaFoldDB" id="X6NW98"/>
<evidence type="ECO:0000259" key="2">
    <source>
        <dbReference type="PROSITE" id="PS50222"/>
    </source>
</evidence>
<dbReference type="OrthoDB" id="26525at2759"/>
<feature type="domain" description="EF-hand" evidence="2">
    <location>
        <begin position="136"/>
        <end position="168"/>
    </location>
</feature>
<dbReference type="SUPFAM" id="SSF47473">
    <property type="entry name" value="EF-hand"/>
    <property type="match status" value="1"/>
</dbReference>